<dbReference type="EMBL" id="JASAOG010000249">
    <property type="protein sequence ID" value="KAK0042190.1"/>
    <property type="molecule type" value="Genomic_DNA"/>
</dbReference>
<name>A0AAD8C2S1_BIOPF</name>
<reference evidence="9" key="2">
    <citation type="submission" date="2023-04" db="EMBL/GenBank/DDBJ databases">
        <authorList>
            <person name="Bu L."/>
            <person name="Lu L."/>
            <person name="Laidemitt M.R."/>
            <person name="Zhang S.M."/>
            <person name="Mutuku M."/>
            <person name="Mkoji G."/>
            <person name="Steinauer M."/>
            <person name="Loker E.S."/>
        </authorList>
    </citation>
    <scope>NUCLEOTIDE SEQUENCE</scope>
    <source>
        <strain evidence="9">KasaAsao</strain>
        <tissue evidence="9">Whole Snail</tissue>
    </source>
</reference>
<dbReference type="EMBL" id="JASAOG010000502">
    <property type="protein sequence ID" value="KAK0038486.1"/>
    <property type="molecule type" value="Genomic_DNA"/>
</dbReference>
<comment type="caution">
    <text evidence="9">The sequence shown here is derived from an EMBL/GenBank/DDBJ whole genome shotgun (WGS) entry which is preliminary data.</text>
</comment>
<dbReference type="EMBL" id="JASAOG010000013">
    <property type="protein sequence ID" value="KAK0065416.1"/>
    <property type="molecule type" value="Genomic_DNA"/>
</dbReference>
<evidence type="ECO:0000313" key="6">
    <source>
        <dbReference type="EMBL" id="KAK0042189.1"/>
    </source>
</evidence>
<keyword evidence="13" id="KW-1185">Reference proteome</keyword>
<evidence type="ECO:0000313" key="11">
    <source>
        <dbReference type="EMBL" id="KAK0065416.1"/>
    </source>
</evidence>
<evidence type="ECO:0000313" key="8">
    <source>
        <dbReference type="EMBL" id="KAK0065413.1"/>
    </source>
</evidence>
<dbReference type="EMBL" id="JASAOG010000502">
    <property type="protein sequence ID" value="KAK0038487.1"/>
    <property type="molecule type" value="Genomic_DNA"/>
</dbReference>
<evidence type="ECO:0000313" key="10">
    <source>
        <dbReference type="EMBL" id="KAK0065415.1"/>
    </source>
</evidence>
<dbReference type="Proteomes" id="UP001233172">
    <property type="component" value="Unassembled WGS sequence"/>
</dbReference>
<dbReference type="AlphaFoldDB" id="A0AAD8C2S1"/>
<evidence type="ECO:0000313" key="2">
    <source>
        <dbReference type="EMBL" id="KAK0038485.1"/>
    </source>
</evidence>
<proteinExistence type="predicted"/>
<dbReference type="EMBL" id="JASAOG010000013">
    <property type="protein sequence ID" value="KAK0065414.1"/>
    <property type="molecule type" value="Genomic_DNA"/>
</dbReference>
<dbReference type="EMBL" id="JASAOG010000504">
    <property type="protein sequence ID" value="KAK0038476.1"/>
    <property type="molecule type" value="Genomic_DNA"/>
</dbReference>
<evidence type="ECO:0000313" key="13">
    <source>
        <dbReference type="Proteomes" id="UP001233172"/>
    </source>
</evidence>
<gene>
    <name evidence="8" type="ORF">Bpfe_004846</name>
    <name evidence="9" type="ORF">Bpfe_004847</name>
    <name evidence="10" type="ORF">Bpfe_004848</name>
    <name evidence="11" type="ORF">Bpfe_004849</name>
    <name evidence="12" type="ORF">Bpfe_004851</name>
    <name evidence="5" type="ORF">Bpfe_028412</name>
    <name evidence="6" type="ORF">Bpfe_028413</name>
    <name evidence="7" type="ORF">Bpfe_028414</name>
    <name evidence="3" type="ORF">Bpfe_031609</name>
    <name evidence="4" type="ORF">Bpfe_031610</name>
    <name evidence="2" type="ORF">Bpfe_031611</name>
    <name evidence="1" type="ORF">Bpfe_031612</name>
</gene>
<dbReference type="EMBL" id="JASAOG010000013">
    <property type="protein sequence ID" value="KAK0065415.1"/>
    <property type="molecule type" value="Genomic_DNA"/>
</dbReference>
<dbReference type="EMBL" id="JASAOG010000503">
    <property type="protein sequence ID" value="KAK0038485.1"/>
    <property type="molecule type" value="Genomic_DNA"/>
</dbReference>
<feature type="non-terminal residue" evidence="9">
    <location>
        <position position="1"/>
    </location>
</feature>
<evidence type="ECO:0000313" key="9">
    <source>
        <dbReference type="EMBL" id="KAK0065414.1"/>
    </source>
</evidence>
<evidence type="ECO:0000313" key="12">
    <source>
        <dbReference type="EMBL" id="KAK0065418.1"/>
    </source>
</evidence>
<sequence>SSNLRKSKSEDLKYLLDRKIKNPLTQRINFLHGLKLVVDSAAQYLERFVLNEMLQLYDSRDNDNRMNRFMPKFYSQQTSLLTLQTFVNIIHDKDCSEEDLKERILIPSHDVEILNESGTTSRCPCSNPIYLHYYNKMEKCLTKENVVTSSKYLKNRQSFRNKRTFFHTVQKCVDALSDINLKEYSY</sequence>
<evidence type="ECO:0000313" key="3">
    <source>
        <dbReference type="EMBL" id="KAK0038486.1"/>
    </source>
</evidence>
<evidence type="ECO:0000313" key="1">
    <source>
        <dbReference type="EMBL" id="KAK0038476.1"/>
    </source>
</evidence>
<dbReference type="EMBL" id="JASAOG010000249">
    <property type="protein sequence ID" value="KAK0042189.1"/>
    <property type="molecule type" value="Genomic_DNA"/>
</dbReference>
<dbReference type="EMBL" id="JASAOG010000013">
    <property type="protein sequence ID" value="KAK0065418.1"/>
    <property type="molecule type" value="Genomic_DNA"/>
</dbReference>
<organism evidence="9 13">
    <name type="scientific">Biomphalaria pfeifferi</name>
    <name type="common">Bloodfluke planorb</name>
    <name type="synonym">Freshwater snail</name>
    <dbReference type="NCBI Taxonomy" id="112525"/>
    <lineage>
        <taxon>Eukaryota</taxon>
        <taxon>Metazoa</taxon>
        <taxon>Spiralia</taxon>
        <taxon>Lophotrochozoa</taxon>
        <taxon>Mollusca</taxon>
        <taxon>Gastropoda</taxon>
        <taxon>Heterobranchia</taxon>
        <taxon>Euthyneura</taxon>
        <taxon>Panpulmonata</taxon>
        <taxon>Hygrophila</taxon>
        <taxon>Lymnaeoidea</taxon>
        <taxon>Planorbidae</taxon>
        <taxon>Biomphalaria</taxon>
    </lineage>
</organism>
<accession>A0AAD8C2S1</accession>
<protein>
    <submittedName>
        <fullName evidence="9">Uncharacterized protein</fullName>
    </submittedName>
</protein>
<evidence type="ECO:0000313" key="4">
    <source>
        <dbReference type="EMBL" id="KAK0038487.1"/>
    </source>
</evidence>
<reference evidence="9" key="1">
    <citation type="journal article" date="2023" name="PLoS Negl. Trop. Dis.">
        <title>A genome sequence for Biomphalaria pfeifferi, the major vector snail for the human-infecting parasite Schistosoma mansoni.</title>
        <authorList>
            <person name="Bu L."/>
            <person name="Lu L."/>
            <person name="Laidemitt M.R."/>
            <person name="Zhang S.M."/>
            <person name="Mutuku M."/>
            <person name="Mkoji G."/>
            <person name="Steinauer M."/>
            <person name="Loker E.S."/>
        </authorList>
    </citation>
    <scope>NUCLEOTIDE SEQUENCE</scope>
    <source>
        <strain evidence="9">KasaAsao</strain>
    </source>
</reference>
<dbReference type="EMBL" id="JASAOG010000249">
    <property type="protein sequence ID" value="KAK0042188.1"/>
    <property type="molecule type" value="Genomic_DNA"/>
</dbReference>
<evidence type="ECO:0000313" key="7">
    <source>
        <dbReference type="EMBL" id="KAK0042190.1"/>
    </source>
</evidence>
<dbReference type="EMBL" id="JASAOG010000013">
    <property type="protein sequence ID" value="KAK0065413.1"/>
    <property type="molecule type" value="Genomic_DNA"/>
</dbReference>
<evidence type="ECO:0000313" key="5">
    <source>
        <dbReference type="EMBL" id="KAK0042188.1"/>
    </source>
</evidence>